<evidence type="ECO:0000313" key="2">
    <source>
        <dbReference type="EMBL" id="BAU84331.1"/>
    </source>
</evidence>
<dbReference type="EMBL" id="AP017424">
    <property type="protein sequence ID" value="BAU84331.1"/>
    <property type="molecule type" value="Genomic_DNA"/>
</dbReference>
<gene>
    <name evidence="2" type="ORF">SLA_3422</name>
</gene>
<dbReference type="RefSeq" id="WP_359873817.1">
    <property type="nucleotide sequence ID" value="NZ_JBEYHT010000006.1"/>
</dbReference>
<keyword evidence="3" id="KW-1185">Reference proteome</keyword>
<name>A0A160P1I3_STRLU</name>
<protein>
    <recommendedName>
        <fullName evidence="1">VWFA domain-containing protein</fullName>
    </recommendedName>
</protein>
<dbReference type="SUPFAM" id="SSF53300">
    <property type="entry name" value="vWA-like"/>
    <property type="match status" value="1"/>
</dbReference>
<dbReference type="PROSITE" id="PS50234">
    <property type="entry name" value="VWFA"/>
    <property type="match status" value="1"/>
</dbReference>
<reference evidence="2 3" key="1">
    <citation type="journal article" date="2016" name="Genome Announc.">
        <title>Complete Genome Sequence of Thiostrepton-Producing Streptomyces laurentii ATCC 31255.</title>
        <authorList>
            <person name="Doi K."/>
            <person name="Fujino Y."/>
            <person name="Nagayoshi Y."/>
            <person name="Ohshima T."/>
            <person name="Ogata S."/>
        </authorList>
    </citation>
    <scope>NUCLEOTIDE SEQUENCE [LARGE SCALE GENOMIC DNA]</scope>
    <source>
        <strain evidence="2 3">ATCC 31255</strain>
    </source>
</reference>
<evidence type="ECO:0000313" key="3">
    <source>
        <dbReference type="Proteomes" id="UP000217676"/>
    </source>
</evidence>
<dbReference type="KEGG" id="slau:SLA_3422"/>
<proteinExistence type="predicted"/>
<dbReference type="Proteomes" id="UP000217676">
    <property type="component" value="Chromosome"/>
</dbReference>
<organism evidence="2 3">
    <name type="scientific">Streptomyces laurentii</name>
    <dbReference type="NCBI Taxonomy" id="39478"/>
    <lineage>
        <taxon>Bacteria</taxon>
        <taxon>Bacillati</taxon>
        <taxon>Actinomycetota</taxon>
        <taxon>Actinomycetes</taxon>
        <taxon>Kitasatosporales</taxon>
        <taxon>Streptomycetaceae</taxon>
        <taxon>Streptomyces</taxon>
    </lineage>
</organism>
<accession>A0A160P1I3</accession>
<evidence type="ECO:0000259" key="1">
    <source>
        <dbReference type="PROSITE" id="PS50234"/>
    </source>
</evidence>
<dbReference type="InterPro" id="IPR036465">
    <property type="entry name" value="vWFA_dom_sf"/>
</dbReference>
<dbReference type="Gene3D" id="3.40.50.410">
    <property type="entry name" value="von Willebrand factor, type A domain"/>
    <property type="match status" value="1"/>
</dbReference>
<dbReference type="InterPro" id="IPR002035">
    <property type="entry name" value="VWF_A"/>
</dbReference>
<feature type="domain" description="VWFA" evidence="1">
    <location>
        <begin position="10"/>
        <end position="192"/>
    </location>
</feature>
<sequence length="225" mass="24087">MAETQGQLLPVYVLADESGSMHSYVGDLNAGLASLHRALLGEPMAAAKVRFSVLGFSNTVTERLILADLRAASELPRLTANGGTSYEAAFAALLRRIPQDVDTLKSQGYRVHRPAVFFLSDGLPNAGEAWRDRHRELTDRSVTKAAPNIIACGIGEAEAQTMLAIATQPEFAFISMPGAQLGESIARFFTALTRSVVESGNAMAAGQAELVVERPEGFRLAIDEV</sequence>
<dbReference type="AlphaFoldDB" id="A0A160P1I3"/>